<gene>
    <name evidence="6" type="ORF">ACFORO_26195</name>
</gene>
<comment type="caution">
    <text evidence="6">The sequence shown here is derived from an EMBL/GenBank/DDBJ whole genome shotgun (WGS) entry which is preliminary data.</text>
</comment>
<dbReference type="PANTHER" id="PTHR30055">
    <property type="entry name" value="HTH-TYPE TRANSCRIPTIONAL REGULATOR RUTR"/>
    <property type="match status" value="1"/>
</dbReference>
<proteinExistence type="predicted"/>
<keyword evidence="2 4" id="KW-0238">DNA-binding</keyword>
<reference evidence="7" key="1">
    <citation type="journal article" date="2019" name="Int. J. Syst. Evol. Microbiol.">
        <title>The Global Catalogue of Microorganisms (GCM) 10K type strain sequencing project: providing services to taxonomists for standard genome sequencing and annotation.</title>
        <authorList>
            <consortium name="The Broad Institute Genomics Platform"/>
            <consortium name="The Broad Institute Genome Sequencing Center for Infectious Disease"/>
            <person name="Wu L."/>
            <person name="Ma J."/>
        </authorList>
    </citation>
    <scope>NUCLEOTIDE SEQUENCE [LARGE SCALE GENOMIC DNA]</scope>
    <source>
        <strain evidence="7">CGMCC 4.7682</strain>
    </source>
</reference>
<dbReference type="Gene3D" id="1.10.357.10">
    <property type="entry name" value="Tetracycline Repressor, domain 2"/>
    <property type="match status" value="1"/>
</dbReference>
<feature type="domain" description="HTH tetR-type" evidence="5">
    <location>
        <begin position="16"/>
        <end position="76"/>
    </location>
</feature>
<keyword evidence="7" id="KW-1185">Reference proteome</keyword>
<dbReference type="Pfam" id="PF00440">
    <property type="entry name" value="TetR_N"/>
    <property type="match status" value="1"/>
</dbReference>
<dbReference type="InterPro" id="IPR001647">
    <property type="entry name" value="HTH_TetR"/>
</dbReference>
<name>A0ABV7QKW1_9PSEU</name>
<dbReference type="EMBL" id="JBHRWI010000030">
    <property type="protein sequence ID" value="MFC3513686.1"/>
    <property type="molecule type" value="Genomic_DNA"/>
</dbReference>
<keyword evidence="3" id="KW-0804">Transcription</keyword>
<feature type="DNA-binding region" description="H-T-H motif" evidence="4">
    <location>
        <begin position="39"/>
        <end position="58"/>
    </location>
</feature>
<evidence type="ECO:0000256" key="3">
    <source>
        <dbReference type="ARBA" id="ARBA00023163"/>
    </source>
</evidence>
<evidence type="ECO:0000259" key="5">
    <source>
        <dbReference type="PROSITE" id="PS50977"/>
    </source>
</evidence>
<dbReference type="SUPFAM" id="SSF46689">
    <property type="entry name" value="Homeodomain-like"/>
    <property type="match status" value="1"/>
</dbReference>
<organism evidence="6 7">
    <name type="scientific">Amycolatopsis halotolerans</name>
    <dbReference type="NCBI Taxonomy" id="330083"/>
    <lineage>
        <taxon>Bacteria</taxon>
        <taxon>Bacillati</taxon>
        <taxon>Actinomycetota</taxon>
        <taxon>Actinomycetes</taxon>
        <taxon>Pseudonocardiales</taxon>
        <taxon>Pseudonocardiaceae</taxon>
        <taxon>Amycolatopsis</taxon>
    </lineage>
</organism>
<dbReference type="SUPFAM" id="SSF48498">
    <property type="entry name" value="Tetracyclin repressor-like, C-terminal domain"/>
    <property type="match status" value="1"/>
</dbReference>
<evidence type="ECO:0000256" key="4">
    <source>
        <dbReference type="PROSITE-ProRule" id="PRU00335"/>
    </source>
</evidence>
<dbReference type="InterPro" id="IPR036271">
    <property type="entry name" value="Tet_transcr_reg_TetR-rel_C_sf"/>
</dbReference>
<dbReference type="InterPro" id="IPR025996">
    <property type="entry name" value="MT1864/Rv1816-like_C"/>
</dbReference>
<dbReference type="InterPro" id="IPR009057">
    <property type="entry name" value="Homeodomain-like_sf"/>
</dbReference>
<dbReference type="Pfam" id="PF13305">
    <property type="entry name" value="TetR_C_33"/>
    <property type="match status" value="1"/>
</dbReference>
<evidence type="ECO:0000313" key="6">
    <source>
        <dbReference type="EMBL" id="MFC3513686.1"/>
    </source>
</evidence>
<dbReference type="PANTHER" id="PTHR30055:SF243">
    <property type="entry name" value="HTH-TYPE TRANSCRIPTIONAL REGULATOR RV1816"/>
    <property type="match status" value="1"/>
</dbReference>
<dbReference type="InterPro" id="IPR050109">
    <property type="entry name" value="HTH-type_TetR-like_transc_reg"/>
</dbReference>
<sequence length="224" mass="24542">MPAAGTRKPMRERFREQVREEVKVVALNQLAAGGAQAISINAIAKQLGVSGPALYRYFSSRDELLTVLVIDAYNDLREAMATALDTDALDAEAQVRLLAAAYRAWAQEEPHRYELLFKAPFPGYDAHAKPLAEAARSLMGVVLGVLHHLDSATAEKPTAYENEEVLDARRANSENHQLAVALWSRLHGFVSLEIGGGFTAMGLDADALFETEVRVLADRVRRAS</sequence>
<dbReference type="RefSeq" id="WP_377869096.1">
    <property type="nucleotide sequence ID" value="NZ_JBHMAY010000011.1"/>
</dbReference>
<evidence type="ECO:0000256" key="1">
    <source>
        <dbReference type="ARBA" id="ARBA00023015"/>
    </source>
</evidence>
<evidence type="ECO:0000256" key="2">
    <source>
        <dbReference type="ARBA" id="ARBA00023125"/>
    </source>
</evidence>
<accession>A0ABV7QKW1</accession>
<dbReference type="PROSITE" id="PS50977">
    <property type="entry name" value="HTH_TETR_2"/>
    <property type="match status" value="1"/>
</dbReference>
<dbReference type="Proteomes" id="UP001595764">
    <property type="component" value="Unassembled WGS sequence"/>
</dbReference>
<keyword evidence="1" id="KW-0805">Transcription regulation</keyword>
<evidence type="ECO:0000313" key="7">
    <source>
        <dbReference type="Proteomes" id="UP001595764"/>
    </source>
</evidence>
<protein>
    <submittedName>
        <fullName evidence="6">TetR/AcrR family transcriptional regulator</fullName>
    </submittedName>
</protein>